<dbReference type="Pfam" id="PF21052">
    <property type="entry name" value="EFR3_ARM"/>
    <property type="match status" value="1"/>
</dbReference>
<dbReference type="InterPro" id="IPR016024">
    <property type="entry name" value="ARM-type_fold"/>
</dbReference>
<keyword evidence="2" id="KW-1185">Reference proteome</keyword>
<dbReference type="PANTHER" id="PTHR12444:SF8">
    <property type="entry name" value="PROTEIN EFR3 HOMOLOG CMP44E"/>
    <property type="match status" value="1"/>
</dbReference>
<comment type="similarity">
    <text evidence="1">Belongs to the EFR3 family.</text>
</comment>
<dbReference type="InterPro" id="IPR011989">
    <property type="entry name" value="ARM-like"/>
</dbReference>
<evidence type="ECO:0000313" key="3">
    <source>
        <dbReference type="RefSeq" id="XP_016943309.2"/>
    </source>
</evidence>
<sequence length="820" mass="92244">MALIRCCFEPPELPEFFDSFVQKCTDPSCCCGCCSALRPRYKRLVDNIFPVNPEDGLVKSNMEKLTFYSLSSPDKLDRIGEYLYQKATKDINRKRYKLAEIAMEAMDLLLQACHAQTTLNLFVESFLRMVQKLLEDSNPNLKIMATNSFVKFANINEDTPSYHRRYDFFISKFSSMCHSDAATMRDSLRLAGIKGLQGVIRKTVSDDLVENIWAAEHMEKIVPSLLFNMQSGDLTPVEDATNVTPPALAEEVLRELVGRASFGHIRSVLKPLLTHLDRHELWVPNTFAIHTFRIVMISIQPQYSYTVVETLMQHLDNNFKSSPKTRTSLAVVLSKIIAIAAGESVGPSALDIINNLLTHLRTSVSTTSEITPEESQYQEALINALGEFANHHPDYQKIEIMLFIMNTVPDLSKKSKGDQMLQNILLKSLLKVGTQYSTVSFEKAFPASFLQPLLKMARAPHNPTRMVVMQILQALLDRHQNEQVLSNVSVKPYPALSQEPPSRSDIIFTHKYGANIMQALIDSMALSDRVDALSSSYNTAALLIVEMSCNETVQEFLLFILGIQQVANTVDTLGNVHKCSLHAISIGLLVLISRVSGINNLLEYAQKIVDARREEATHFLPPLLEPKKMSGKTLNLALPHLAIDKLALGECLQNAGMDAQRLNSGAPYALNQTDHPGHRHSWVESVSNQLTQRNSSADLTVYNGDVDSVSSSPGVCKKLLAPEFNFDAMKRALAEPTEAAKREQRERQMQIVRTFREGEFDDLMRRTEPKHDLIQNRLNELFNSLAVERQITQSDTKAAQLQASNEKPIYETNFPELFYY</sequence>
<dbReference type="Proteomes" id="UP001652628">
    <property type="component" value="Chromosome 2R"/>
</dbReference>
<dbReference type="RefSeq" id="XP_016943309.2">
    <property type="nucleotide sequence ID" value="XM_017087820.4"/>
</dbReference>
<evidence type="ECO:0000256" key="1">
    <source>
        <dbReference type="ARBA" id="ARBA00010216"/>
    </source>
</evidence>
<dbReference type="AlphaFoldDB" id="A0AB39ZUF2"/>
<dbReference type="GO" id="GO:0005886">
    <property type="term" value="C:plasma membrane"/>
    <property type="evidence" value="ECO:0007669"/>
    <property type="project" value="TreeGrafter"/>
</dbReference>
<gene>
    <name evidence="3" type="primary">stmA</name>
</gene>
<dbReference type="SUPFAM" id="SSF48371">
    <property type="entry name" value="ARM repeat"/>
    <property type="match status" value="1"/>
</dbReference>
<protein>
    <submittedName>
        <fullName evidence="3">Protein EFR3 homolog cmp44E isoform X2</fullName>
    </submittedName>
</protein>
<dbReference type="InterPro" id="IPR049152">
    <property type="entry name" value="EFR3-like_ARM"/>
</dbReference>
<name>A0AB39ZUF2_DROSZ</name>
<dbReference type="Gene3D" id="1.25.10.10">
    <property type="entry name" value="Leucine-rich Repeat Variant"/>
    <property type="match status" value="1"/>
</dbReference>
<reference evidence="3" key="1">
    <citation type="submission" date="2025-08" db="UniProtKB">
        <authorList>
            <consortium name="RefSeq"/>
        </authorList>
    </citation>
    <scope>IDENTIFICATION</scope>
</reference>
<dbReference type="PANTHER" id="PTHR12444">
    <property type="entry name" value="PROTEIN EFR3 HOMOLOG CMP44E"/>
    <property type="match status" value="1"/>
</dbReference>
<dbReference type="InterPro" id="IPR051851">
    <property type="entry name" value="EFR3_Homologs"/>
</dbReference>
<dbReference type="GeneID" id="108019810"/>
<evidence type="ECO:0000313" key="2">
    <source>
        <dbReference type="Proteomes" id="UP001652628"/>
    </source>
</evidence>
<dbReference type="CTD" id="35865"/>
<dbReference type="GO" id="GO:0072659">
    <property type="term" value="P:protein localization to plasma membrane"/>
    <property type="evidence" value="ECO:0007669"/>
    <property type="project" value="TreeGrafter"/>
</dbReference>
<organism evidence="2 3">
    <name type="scientific">Drosophila suzukii</name>
    <name type="common">Spotted-wing drosophila fruit fly</name>
    <dbReference type="NCBI Taxonomy" id="28584"/>
    <lineage>
        <taxon>Eukaryota</taxon>
        <taxon>Metazoa</taxon>
        <taxon>Ecdysozoa</taxon>
        <taxon>Arthropoda</taxon>
        <taxon>Hexapoda</taxon>
        <taxon>Insecta</taxon>
        <taxon>Pterygota</taxon>
        <taxon>Neoptera</taxon>
        <taxon>Endopterygota</taxon>
        <taxon>Diptera</taxon>
        <taxon>Brachycera</taxon>
        <taxon>Muscomorpha</taxon>
        <taxon>Ephydroidea</taxon>
        <taxon>Drosophilidae</taxon>
        <taxon>Drosophila</taxon>
        <taxon>Sophophora</taxon>
    </lineage>
</organism>
<accession>A0AB39ZUF2</accession>
<proteinExistence type="inferred from homology"/>